<feature type="compositionally biased region" description="Basic and acidic residues" evidence="1">
    <location>
        <begin position="1"/>
        <end position="13"/>
    </location>
</feature>
<sequence length="139" mass="15712">MGILIRRDEKERPVTGFSPNSEGLQHQRNEKVSTAVIYVCLDVIQTDEEALSTNILNTTHKKDQGAGLSEERKTAQSFSTTKMLCKVIRQRENPIELQQEAGRLVLGEERKRGDERWVATANHLSPPIPIFCILNTCTH</sequence>
<evidence type="ECO:0000256" key="1">
    <source>
        <dbReference type="SAM" id="MobiDB-lite"/>
    </source>
</evidence>
<name>A0AAE0Q0U3_9TELE</name>
<gene>
    <name evidence="2" type="ORF">QTP70_007229</name>
</gene>
<keyword evidence="3" id="KW-1185">Reference proteome</keyword>
<proteinExistence type="predicted"/>
<comment type="caution">
    <text evidence="2">The sequence shown here is derived from an EMBL/GenBank/DDBJ whole genome shotgun (WGS) entry which is preliminary data.</text>
</comment>
<dbReference type="EMBL" id="JAUCMX010000024">
    <property type="protein sequence ID" value="KAK3511405.1"/>
    <property type="molecule type" value="Genomic_DNA"/>
</dbReference>
<reference evidence="2" key="1">
    <citation type="submission" date="2023-06" db="EMBL/GenBank/DDBJ databases">
        <title>Male Hemibagrus guttatus genome.</title>
        <authorList>
            <person name="Bian C."/>
        </authorList>
    </citation>
    <scope>NUCLEOTIDE SEQUENCE</scope>
    <source>
        <strain evidence="2">Male_cb2023</strain>
        <tissue evidence="2">Muscle</tissue>
    </source>
</reference>
<dbReference type="AlphaFoldDB" id="A0AAE0Q0U3"/>
<feature type="region of interest" description="Disordered" evidence="1">
    <location>
        <begin position="1"/>
        <end position="26"/>
    </location>
</feature>
<protein>
    <submittedName>
        <fullName evidence="2">Uncharacterized protein</fullName>
    </submittedName>
</protein>
<accession>A0AAE0Q0U3</accession>
<organism evidence="2 3">
    <name type="scientific">Hemibagrus guttatus</name>
    <dbReference type="NCBI Taxonomy" id="175788"/>
    <lineage>
        <taxon>Eukaryota</taxon>
        <taxon>Metazoa</taxon>
        <taxon>Chordata</taxon>
        <taxon>Craniata</taxon>
        <taxon>Vertebrata</taxon>
        <taxon>Euteleostomi</taxon>
        <taxon>Actinopterygii</taxon>
        <taxon>Neopterygii</taxon>
        <taxon>Teleostei</taxon>
        <taxon>Ostariophysi</taxon>
        <taxon>Siluriformes</taxon>
        <taxon>Bagridae</taxon>
        <taxon>Hemibagrus</taxon>
    </lineage>
</organism>
<evidence type="ECO:0000313" key="2">
    <source>
        <dbReference type="EMBL" id="KAK3511405.1"/>
    </source>
</evidence>
<evidence type="ECO:0000313" key="3">
    <source>
        <dbReference type="Proteomes" id="UP001274896"/>
    </source>
</evidence>
<dbReference type="Proteomes" id="UP001274896">
    <property type="component" value="Unassembled WGS sequence"/>
</dbReference>